<comment type="similarity">
    <text evidence="1">Belongs to the mTERF family.</text>
</comment>
<dbReference type="Pfam" id="PF02536">
    <property type="entry name" value="mTERF"/>
    <property type="match status" value="2"/>
</dbReference>
<keyword evidence="3" id="KW-0809">Transit peptide</keyword>
<dbReference type="PANTHER" id="PTHR13068:SF166">
    <property type="entry name" value="TRANSCRIPTION TERMINATION FACTOR MTERF15, MITOCHONDRIAL-LIKE"/>
    <property type="match status" value="1"/>
</dbReference>
<comment type="caution">
    <text evidence="4">The sequence shown here is derived from an EMBL/GenBank/DDBJ whole genome shotgun (WGS) entry which is preliminary data.</text>
</comment>
<dbReference type="SMART" id="SM00733">
    <property type="entry name" value="Mterf"/>
    <property type="match status" value="6"/>
</dbReference>
<evidence type="ECO:0000313" key="4">
    <source>
        <dbReference type="EMBL" id="KAL3644810.1"/>
    </source>
</evidence>
<evidence type="ECO:0000256" key="2">
    <source>
        <dbReference type="ARBA" id="ARBA00022472"/>
    </source>
</evidence>
<dbReference type="InterPro" id="IPR038538">
    <property type="entry name" value="MTERF_sf"/>
</dbReference>
<protein>
    <recommendedName>
        <fullName evidence="6">Mitochondrial transcription termination factor family protein</fullName>
    </recommendedName>
</protein>
<keyword evidence="2" id="KW-0806">Transcription termination</keyword>
<organism evidence="4 5">
    <name type="scientific">Castilleja foliolosa</name>
    <dbReference type="NCBI Taxonomy" id="1961234"/>
    <lineage>
        <taxon>Eukaryota</taxon>
        <taxon>Viridiplantae</taxon>
        <taxon>Streptophyta</taxon>
        <taxon>Embryophyta</taxon>
        <taxon>Tracheophyta</taxon>
        <taxon>Spermatophyta</taxon>
        <taxon>Magnoliopsida</taxon>
        <taxon>eudicotyledons</taxon>
        <taxon>Gunneridae</taxon>
        <taxon>Pentapetalae</taxon>
        <taxon>asterids</taxon>
        <taxon>lamiids</taxon>
        <taxon>Lamiales</taxon>
        <taxon>Orobanchaceae</taxon>
        <taxon>Pedicularideae</taxon>
        <taxon>Castillejinae</taxon>
        <taxon>Castilleja</taxon>
    </lineage>
</organism>
<name>A0ABD3DRF3_9LAMI</name>
<accession>A0ABD3DRF3</accession>
<gene>
    <name evidence="4" type="ORF">CASFOL_009990</name>
</gene>
<dbReference type="EMBL" id="JAVIJP010000013">
    <property type="protein sequence ID" value="KAL3644810.1"/>
    <property type="molecule type" value="Genomic_DNA"/>
</dbReference>
<sequence>MLLQSIVSRIHRNQRLANFCTLKNAGGSSLSTPENGPAIQFPPEKEYVIDYLVSSCGLSPEKAISASKRVHFERPDKPNSVLNFLEKQGFTKTQIADLVNGRPEFLLSNPEKSFLPKLQFFSRFIGVSQNDIAAIVSRYPTLLTRSVEKRLAPSYDYLKGIIGIQKTESLFRRGSWSFGHFDPKIVTPNVDFLREIGVPSSLIEFSLSQYPEIFCLKHDEFREVVEEVKGMGFDPSKSMFVLAIHVRKGKCNLALYDRCYDVYSKWGWSRDDILMAFRKHPNCMICSEKKITTVLKFVVNELGREARSVAKYPNIIFFNMERRIVPRWSVMHLLSTKDLIRKDWSLCTALCPAEKFFLDRYVMRFTNELPELHDFYLSKKTKAVEA</sequence>
<dbReference type="AlphaFoldDB" id="A0ABD3DRF3"/>
<evidence type="ECO:0000256" key="1">
    <source>
        <dbReference type="ARBA" id="ARBA00007692"/>
    </source>
</evidence>
<dbReference type="FunFam" id="1.25.70.10:FF:000001">
    <property type="entry name" value="Mitochondrial transcription termination factor-like"/>
    <property type="match status" value="1"/>
</dbReference>
<keyword evidence="2" id="KW-0804">Transcription</keyword>
<dbReference type="GO" id="GO:0006353">
    <property type="term" value="P:DNA-templated transcription termination"/>
    <property type="evidence" value="ECO:0007669"/>
    <property type="project" value="UniProtKB-KW"/>
</dbReference>
<evidence type="ECO:0008006" key="6">
    <source>
        <dbReference type="Google" id="ProtNLM"/>
    </source>
</evidence>
<proteinExistence type="inferred from homology"/>
<dbReference type="Gene3D" id="1.25.70.10">
    <property type="entry name" value="Transcription termination factor 3, mitochondrial"/>
    <property type="match status" value="1"/>
</dbReference>
<keyword evidence="5" id="KW-1185">Reference proteome</keyword>
<dbReference type="Proteomes" id="UP001632038">
    <property type="component" value="Unassembled WGS sequence"/>
</dbReference>
<keyword evidence="2" id="KW-0805">Transcription regulation</keyword>
<evidence type="ECO:0000313" key="5">
    <source>
        <dbReference type="Proteomes" id="UP001632038"/>
    </source>
</evidence>
<dbReference type="PANTHER" id="PTHR13068">
    <property type="entry name" value="CGI-12 PROTEIN-RELATED"/>
    <property type="match status" value="1"/>
</dbReference>
<evidence type="ECO:0000256" key="3">
    <source>
        <dbReference type="ARBA" id="ARBA00022946"/>
    </source>
</evidence>
<reference evidence="5" key="1">
    <citation type="journal article" date="2024" name="IScience">
        <title>Strigolactones Initiate the Formation of Haustorium-like Structures in Castilleja.</title>
        <authorList>
            <person name="Buerger M."/>
            <person name="Peterson D."/>
            <person name="Chory J."/>
        </authorList>
    </citation>
    <scope>NUCLEOTIDE SEQUENCE [LARGE SCALE GENOMIC DNA]</scope>
</reference>
<dbReference type="InterPro" id="IPR003690">
    <property type="entry name" value="MTERF"/>
</dbReference>